<protein>
    <submittedName>
        <fullName evidence="2">Uncharacterized protein</fullName>
    </submittedName>
</protein>
<accession>A0A402BLG8</accession>
<proteinExistence type="predicted"/>
<evidence type="ECO:0000313" key="2">
    <source>
        <dbReference type="EMBL" id="GCE32197.1"/>
    </source>
</evidence>
<comment type="caution">
    <text evidence="2">The sequence shown here is derived from an EMBL/GenBank/DDBJ whole genome shotgun (WGS) entry which is preliminary data.</text>
</comment>
<reference evidence="3" key="1">
    <citation type="submission" date="2018-12" db="EMBL/GenBank/DDBJ databases">
        <title>Tengunoibacter tsumagoiensis gen. nov., sp. nov., Dictyobacter kobayashii sp. nov., D. alpinus sp. nov., and D. joshuensis sp. nov. and description of Dictyobacteraceae fam. nov. within the order Ktedonobacterales isolated from Tengu-no-mugimeshi.</title>
        <authorList>
            <person name="Wang C.M."/>
            <person name="Zheng Y."/>
            <person name="Sakai Y."/>
            <person name="Toyoda A."/>
            <person name="Minakuchi Y."/>
            <person name="Abe K."/>
            <person name="Yokota A."/>
            <person name="Yabe S."/>
        </authorList>
    </citation>
    <scope>NUCLEOTIDE SEQUENCE [LARGE SCALE GENOMIC DNA]</scope>
    <source>
        <strain evidence="3">Uno16</strain>
    </source>
</reference>
<dbReference type="EMBL" id="BIFT01000004">
    <property type="protein sequence ID" value="GCE32197.1"/>
    <property type="molecule type" value="Genomic_DNA"/>
</dbReference>
<gene>
    <name evidence="2" type="ORF">KDA_76810</name>
</gene>
<dbReference type="AlphaFoldDB" id="A0A402BLG8"/>
<evidence type="ECO:0000313" key="3">
    <source>
        <dbReference type="Proteomes" id="UP000287171"/>
    </source>
</evidence>
<organism evidence="2 3">
    <name type="scientific">Dictyobacter alpinus</name>
    <dbReference type="NCBI Taxonomy" id="2014873"/>
    <lineage>
        <taxon>Bacteria</taxon>
        <taxon>Bacillati</taxon>
        <taxon>Chloroflexota</taxon>
        <taxon>Ktedonobacteria</taxon>
        <taxon>Ktedonobacterales</taxon>
        <taxon>Dictyobacteraceae</taxon>
        <taxon>Dictyobacter</taxon>
    </lineage>
</organism>
<feature type="region of interest" description="Disordered" evidence="1">
    <location>
        <begin position="105"/>
        <end position="127"/>
    </location>
</feature>
<evidence type="ECO:0000256" key="1">
    <source>
        <dbReference type="SAM" id="MobiDB-lite"/>
    </source>
</evidence>
<feature type="compositionally biased region" description="Polar residues" evidence="1">
    <location>
        <begin position="105"/>
        <end position="121"/>
    </location>
</feature>
<dbReference type="RefSeq" id="WP_126632186.1">
    <property type="nucleotide sequence ID" value="NZ_BIFT01000004.1"/>
</dbReference>
<keyword evidence="3" id="KW-1185">Reference proteome</keyword>
<sequence>MAKLMQKVYLDMFTVCDLLKGRTAVICADVRLPGEKLKARGSVFLRGNAAQQIAGAIIESGDSRLLYSGDAALAVLKSVAEWSVYFTGDVEVALADYLRRLGVQQQSPSGSRQESSATSQGGPPLRRLQHLPESMLEPLSLKDRLVLKTVWSMVNNQRSLEEVQSLLKLPPAVVADAVETLRLFQVLDS</sequence>
<name>A0A402BLG8_9CHLR</name>
<dbReference type="Proteomes" id="UP000287171">
    <property type="component" value="Unassembled WGS sequence"/>
</dbReference>